<name>A0ABY5MRJ0_9HYPH</name>
<dbReference type="Gene3D" id="1.10.10.10">
    <property type="entry name" value="Winged helix-like DNA-binding domain superfamily/Winged helix DNA-binding domain"/>
    <property type="match status" value="1"/>
</dbReference>
<dbReference type="Pfam" id="PF13404">
    <property type="entry name" value="HTH_AsnC-type"/>
    <property type="match status" value="1"/>
</dbReference>
<dbReference type="PRINTS" id="PR00033">
    <property type="entry name" value="HTHASNC"/>
</dbReference>
<feature type="domain" description="HTH asnC-type" evidence="4">
    <location>
        <begin position="18"/>
        <end position="79"/>
    </location>
</feature>
<dbReference type="PROSITE" id="PS50956">
    <property type="entry name" value="HTH_ASNC_2"/>
    <property type="match status" value="1"/>
</dbReference>
<dbReference type="Gene3D" id="3.30.70.920">
    <property type="match status" value="1"/>
</dbReference>
<dbReference type="PROSITE" id="PS00519">
    <property type="entry name" value="HTH_ASNC_1"/>
    <property type="match status" value="1"/>
</dbReference>
<dbReference type="Pfam" id="PF01037">
    <property type="entry name" value="AsnC_trans_reg"/>
    <property type="match status" value="1"/>
</dbReference>
<evidence type="ECO:0000256" key="1">
    <source>
        <dbReference type="ARBA" id="ARBA00023015"/>
    </source>
</evidence>
<sequence>MVEKTDSFQRRAAAHPSLDAMDRKILGVLVEDATVSYAELGRAVGLSAPAAHERVKRLRQSGAITGTCVRIDPDAVGKPLLAFVHVDTSGWGKTPELMAIARHPEVEEIHSVAGDTCMLLKVRAKDTHALEGLLAELYATPGVVATRSYVVLSTYFERPVQPAVTGEWKVPEGLASKARAAAHTMGHS</sequence>
<organism evidence="5 6">
    <name type="scientific">Nitratireductor thuwali</name>
    <dbReference type="NCBI Taxonomy" id="2267699"/>
    <lineage>
        <taxon>Bacteria</taxon>
        <taxon>Pseudomonadati</taxon>
        <taxon>Pseudomonadota</taxon>
        <taxon>Alphaproteobacteria</taxon>
        <taxon>Hyphomicrobiales</taxon>
        <taxon>Phyllobacteriaceae</taxon>
        <taxon>Nitratireductor</taxon>
    </lineage>
</organism>
<evidence type="ECO:0000256" key="3">
    <source>
        <dbReference type="ARBA" id="ARBA00023163"/>
    </source>
</evidence>
<dbReference type="InterPro" id="IPR019887">
    <property type="entry name" value="Tscrpt_reg_AsnC/Lrp_C"/>
</dbReference>
<dbReference type="PANTHER" id="PTHR30154">
    <property type="entry name" value="LEUCINE-RESPONSIVE REGULATORY PROTEIN"/>
    <property type="match status" value="1"/>
</dbReference>
<dbReference type="InterPro" id="IPR019885">
    <property type="entry name" value="Tscrpt_reg_HTH_AsnC-type_CS"/>
</dbReference>
<dbReference type="SUPFAM" id="SSF54909">
    <property type="entry name" value="Dimeric alpha+beta barrel"/>
    <property type="match status" value="1"/>
</dbReference>
<dbReference type="PANTHER" id="PTHR30154:SF53">
    <property type="entry name" value="HTH-TYPE TRANSCRIPTIONAL REGULATOR LRPC"/>
    <property type="match status" value="1"/>
</dbReference>
<reference evidence="5 6" key="1">
    <citation type="submission" date="2018-07" db="EMBL/GenBank/DDBJ databases">
        <title>Genome sequence of Nitratireductor thuwali#1536.</title>
        <authorList>
            <person name="Michoud G."/>
            <person name="Merlino G."/>
            <person name="Sefrji F.O."/>
            <person name="Daffonchio D."/>
        </authorList>
    </citation>
    <scope>NUCLEOTIDE SEQUENCE [LARGE SCALE GENOMIC DNA]</scope>
    <source>
        <strain evidence="6">Nit1536</strain>
    </source>
</reference>
<protein>
    <submittedName>
        <fullName evidence="5">Leucine-responsive regulatory protein</fullName>
    </submittedName>
</protein>
<evidence type="ECO:0000313" key="6">
    <source>
        <dbReference type="Proteomes" id="UP001342418"/>
    </source>
</evidence>
<dbReference type="InterPro" id="IPR011008">
    <property type="entry name" value="Dimeric_a/b-barrel"/>
</dbReference>
<evidence type="ECO:0000256" key="2">
    <source>
        <dbReference type="ARBA" id="ARBA00023125"/>
    </source>
</evidence>
<keyword evidence="1" id="KW-0805">Transcription regulation</keyword>
<evidence type="ECO:0000259" key="4">
    <source>
        <dbReference type="PROSITE" id="PS50956"/>
    </source>
</evidence>
<gene>
    <name evidence="5" type="primary">lrp_8</name>
    <name evidence="5" type="ORF">NTH_02989</name>
</gene>
<keyword evidence="2" id="KW-0238">DNA-binding</keyword>
<keyword evidence="6" id="KW-1185">Reference proteome</keyword>
<dbReference type="EMBL" id="CP030941">
    <property type="protein sequence ID" value="UUP18506.1"/>
    <property type="molecule type" value="Genomic_DNA"/>
</dbReference>
<proteinExistence type="predicted"/>
<dbReference type="SMART" id="SM00344">
    <property type="entry name" value="HTH_ASNC"/>
    <property type="match status" value="1"/>
</dbReference>
<dbReference type="InterPro" id="IPR000485">
    <property type="entry name" value="AsnC-type_HTH_dom"/>
</dbReference>
<dbReference type="InterPro" id="IPR019888">
    <property type="entry name" value="Tscrpt_reg_AsnC-like"/>
</dbReference>
<dbReference type="InterPro" id="IPR036390">
    <property type="entry name" value="WH_DNA-bd_sf"/>
</dbReference>
<dbReference type="Proteomes" id="UP001342418">
    <property type="component" value="Chromosome"/>
</dbReference>
<dbReference type="RefSeq" id="WP_338530735.1">
    <property type="nucleotide sequence ID" value="NZ_CP030941.1"/>
</dbReference>
<dbReference type="InterPro" id="IPR036388">
    <property type="entry name" value="WH-like_DNA-bd_sf"/>
</dbReference>
<dbReference type="SUPFAM" id="SSF46785">
    <property type="entry name" value="Winged helix' DNA-binding domain"/>
    <property type="match status" value="1"/>
</dbReference>
<evidence type="ECO:0000313" key="5">
    <source>
        <dbReference type="EMBL" id="UUP18506.1"/>
    </source>
</evidence>
<keyword evidence="3" id="KW-0804">Transcription</keyword>
<accession>A0ABY5MRJ0</accession>